<dbReference type="CDD" id="cd03784">
    <property type="entry name" value="GT1_Gtf-like"/>
    <property type="match status" value="1"/>
</dbReference>
<dbReference type="InterPro" id="IPR050426">
    <property type="entry name" value="Glycosyltransferase_28"/>
</dbReference>
<evidence type="ECO:0000313" key="2">
    <source>
        <dbReference type="EMBL" id="USQ81342.1"/>
    </source>
</evidence>
<evidence type="ECO:0000259" key="1">
    <source>
        <dbReference type="Pfam" id="PF06722"/>
    </source>
</evidence>
<gene>
    <name evidence="2" type="ORF">NF556_06760</name>
</gene>
<accession>A0ABY4YYZ6</accession>
<dbReference type="RefSeq" id="WP_252594759.1">
    <property type="nucleotide sequence ID" value="NZ_CP099489.1"/>
</dbReference>
<proteinExistence type="predicted"/>
<feature type="domain" description="Erythromycin biosynthesis protein CIII-like C-terminal" evidence="1">
    <location>
        <begin position="261"/>
        <end position="369"/>
    </location>
</feature>
<dbReference type="PANTHER" id="PTHR48050">
    <property type="entry name" value="STEROL 3-BETA-GLUCOSYLTRANSFERASE"/>
    <property type="match status" value="1"/>
</dbReference>
<name>A0ABY4YYZ6_9MICO</name>
<dbReference type="InterPro" id="IPR002213">
    <property type="entry name" value="UDP_glucos_trans"/>
</dbReference>
<keyword evidence="3" id="KW-1185">Reference proteome</keyword>
<dbReference type="Pfam" id="PF06722">
    <property type="entry name" value="EryCIII-like_C"/>
    <property type="match status" value="1"/>
</dbReference>
<dbReference type="InterPro" id="IPR010610">
    <property type="entry name" value="EryCIII-like_C"/>
</dbReference>
<evidence type="ECO:0000313" key="3">
    <source>
        <dbReference type="Proteomes" id="UP001056455"/>
    </source>
</evidence>
<dbReference type="SUPFAM" id="SSF53756">
    <property type="entry name" value="UDP-Glycosyltransferase/glycogen phosphorylase"/>
    <property type="match status" value="1"/>
</dbReference>
<organism evidence="2 3">
    <name type="scientific">Ornithinimicrobium faecis</name>
    <dbReference type="NCBI Taxonomy" id="2934158"/>
    <lineage>
        <taxon>Bacteria</taxon>
        <taxon>Bacillati</taxon>
        <taxon>Actinomycetota</taxon>
        <taxon>Actinomycetes</taxon>
        <taxon>Micrococcales</taxon>
        <taxon>Ornithinimicrobiaceae</taxon>
        <taxon>Ornithinimicrobium</taxon>
    </lineage>
</organism>
<sequence length="403" mass="42471">MRIAILAAGSRGDYLPTLAVARGLHARGHEVGVTATSDYVPTVEGAGVRAEEVAVDLMGYYRDHALRNGMPTGLMGQMDLLGEVAKVMAPAVRETLTDLWPRYDGVVTTAMSAAWPGLIAGPRKPQVLMMFLAAVPSVWGDASLYAEREGRSIHNLVSGLRAMGPSAKLVTSDTTATSRERLRGLIQMSTAPAFVANSAQIVTPRRIGGRQLRATGYPFLDLPAELPVDVAEFLDHGPDPVYVGLGSHTVPAVRDALAHTVAAALELGHRVIVQRGSGLEDLEHDDRVLFVDDVPHELLFPRVAAVVHHGGAGTTAQALRAGVPQVVLPFTMDQPFFARRVHEIGVGSAPVSTVEASTARLEAALNEALAPEVCARARSVARVVQGEDGVGGAVAVIEQGLGA</sequence>
<reference evidence="2" key="1">
    <citation type="submission" date="2022-06" db="EMBL/GenBank/DDBJ databases">
        <title>Ornithinimicrobium HY1793.</title>
        <authorList>
            <person name="Huang Y."/>
        </authorList>
    </citation>
    <scope>NUCLEOTIDE SEQUENCE</scope>
    <source>
        <strain evidence="2">HY1793</strain>
    </source>
</reference>
<protein>
    <submittedName>
        <fullName evidence="2">Glycosyltransferase</fullName>
    </submittedName>
</protein>
<dbReference type="Proteomes" id="UP001056455">
    <property type="component" value="Chromosome"/>
</dbReference>
<dbReference type="PANTHER" id="PTHR48050:SF13">
    <property type="entry name" value="STEROL 3-BETA-GLUCOSYLTRANSFERASE UGT80A2"/>
    <property type="match status" value="1"/>
</dbReference>
<dbReference type="EMBL" id="CP099489">
    <property type="protein sequence ID" value="USQ81342.1"/>
    <property type="molecule type" value="Genomic_DNA"/>
</dbReference>
<dbReference type="Gene3D" id="3.40.50.2000">
    <property type="entry name" value="Glycogen Phosphorylase B"/>
    <property type="match status" value="2"/>
</dbReference>